<gene>
    <name evidence="1" type="ORF">BDN72DRAFT_905344</name>
</gene>
<reference evidence="1 2" key="1">
    <citation type="journal article" date="2019" name="Nat. Ecol. Evol.">
        <title>Megaphylogeny resolves global patterns of mushroom evolution.</title>
        <authorList>
            <person name="Varga T."/>
            <person name="Krizsan K."/>
            <person name="Foldi C."/>
            <person name="Dima B."/>
            <person name="Sanchez-Garcia M."/>
            <person name="Sanchez-Ramirez S."/>
            <person name="Szollosi G.J."/>
            <person name="Szarkandi J.G."/>
            <person name="Papp V."/>
            <person name="Albert L."/>
            <person name="Andreopoulos W."/>
            <person name="Angelini C."/>
            <person name="Antonin V."/>
            <person name="Barry K.W."/>
            <person name="Bougher N.L."/>
            <person name="Buchanan P."/>
            <person name="Buyck B."/>
            <person name="Bense V."/>
            <person name="Catcheside P."/>
            <person name="Chovatia M."/>
            <person name="Cooper J."/>
            <person name="Damon W."/>
            <person name="Desjardin D."/>
            <person name="Finy P."/>
            <person name="Geml J."/>
            <person name="Haridas S."/>
            <person name="Hughes K."/>
            <person name="Justo A."/>
            <person name="Karasinski D."/>
            <person name="Kautmanova I."/>
            <person name="Kiss B."/>
            <person name="Kocsube S."/>
            <person name="Kotiranta H."/>
            <person name="LaButti K.M."/>
            <person name="Lechner B.E."/>
            <person name="Liimatainen K."/>
            <person name="Lipzen A."/>
            <person name="Lukacs Z."/>
            <person name="Mihaltcheva S."/>
            <person name="Morgado L.N."/>
            <person name="Niskanen T."/>
            <person name="Noordeloos M.E."/>
            <person name="Ohm R.A."/>
            <person name="Ortiz-Santana B."/>
            <person name="Ovrebo C."/>
            <person name="Racz N."/>
            <person name="Riley R."/>
            <person name="Savchenko A."/>
            <person name="Shiryaev A."/>
            <person name="Soop K."/>
            <person name="Spirin V."/>
            <person name="Szebenyi C."/>
            <person name="Tomsovsky M."/>
            <person name="Tulloss R.E."/>
            <person name="Uehling J."/>
            <person name="Grigoriev I.V."/>
            <person name="Vagvolgyi C."/>
            <person name="Papp T."/>
            <person name="Martin F.M."/>
            <person name="Miettinen O."/>
            <person name="Hibbett D.S."/>
            <person name="Nagy L.G."/>
        </authorList>
    </citation>
    <scope>NUCLEOTIDE SEQUENCE [LARGE SCALE GENOMIC DNA]</scope>
    <source>
        <strain evidence="1 2">NL-1719</strain>
    </source>
</reference>
<proteinExistence type="predicted"/>
<sequence>MGRMGFAVKPRPVSQPPLRFPAKILLEQLWNAIVEPVLTGLGIQRAQTKTADMPRIWWCPSGPLSALPLHAAGIYQDDGQGPVISDYVVSSYFPSASALAFATRPEDPSQKFSLLTIANPTGASLPGTEWELEIIKKHATTKELVREEVTVEAVKKGMEEASWVHFACHGVAKPDEPMSSALILANHSRLTLREISQMLLPQAEFAFLSACQTAKGVAAAPDQSAHLSMGMLTCGYRSVIGTMWQISDEYAPFVAGRVYAQMLEGGRPDYKRAACALHDAVQALRKEHRVGFETWVPFIHVGV</sequence>
<dbReference type="Proteomes" id="UP000308600">
    <property type="component" value="Unassembled WGS sequence"/>
</dbReference>
<protein>
    <submittedName>
        <fullName evidence="1">Uncharacterized protein</fullName>
    </submittedName>
</protein>
<accession>A0ACD3A2Y5</accession>
<dbReference type="EMBL" id="ML208847">
    <property type="protein sequence ID" value="TFK60009.1"/>
    <property type="molecule type" value="Genomic_DNA"/>
</dbReference>
<keyword evidence="2" id="KW-1185">Reference proteome</keyword>
<evidence type="ECO:0000313" key="2">
    <source>
        <dbReference type="Proteomes" id="UP000308600"/>
    </source>
</evidence>
<name>A0ACD3A2Y5_9AGAR</name>
<evidence type="ECO:0000313" key="1">
    <source>
        <dbReference type="EMBL" id="TFK60009.1"/>
    </source>
</evidence>
<organism evidence="1 2">
    <name type="scientific">Pluteus cervinus</name>
    <dbReference type="NCBI Taxonomy" id="181527"/>
    <lineage>
        <taxon>Eukaryota</taxon>
        <taxon>Fungi</taxon>
        <taxon>Dikarya</taxon>
        <taxon>Basidiomycota</taxon>
        <taxon>Agaricomycotina</taxon>
        <taxon>Agaricomycetes</taxon>
        <taxon>Agaricomycetidae</taxon>
        <taxon>Agaricales</taxon>
        <taxon>Pluteineae</taxon>
        <taxon>Pluteaceae</taxon>
        <taxon>Pluteus</taxon>
    </lineage>
</organism>